<dbReference type="Gene3D" id="2.30.30.60">
    <property type="match status" value="1"/>
</dbReference>
<organism evidence="8 9">
    <name type="scientific">Wolfiporia cocos (strain MD-104)</name>
    <name type="common">Brown rot fungus</name>
    <dbReference type="NCBI Taxonomy" id="742152"/>
    <lineage>
        <taxon>Eukaryota</taxon>
        <taxon>Fungi</taxon>
        <taxon>Dikarya</taxon>
        <taxon>Basidiomycota</taxon>
        <taxon>Agaricomycotina</taxon>
        <taxon>Agaricomycetes</taxon>
        <taxon>Polyporales</taxon>
        <taxon>Phaeolaceae</taxon>
        <taxon>Wolfiporia</taxon>
    </lineage>
</organism>
<feature type="compositionally biased region" description="Polar residues" evidence="5">
    <location>
        <begin position="704"/>
        <end position="720"/>
    </location>
</feature>
<evidence type="ECO:0000259" key="7">
    <source>
        <dbReference type="PROSITE" id="PS50222"/>
    </source>
</evidence>
<feature type="compositionally biased region" description="Basic and acidic residues" evidence="5">
    <location>
        <begin position="643"/>
        <end position="655"/>
    </location>
</feature>
<feature type="transmembrane region" description="Helical" evidence="6">
    <location>
        <begin position="456"/>
        <end position="482"/>
    </location>
</feature>
<feature type="compositionally biased region" description="Basic and acidic residues" evidence="5">
    <location>
        <begin position="1"/>
        <end position="11"/>
    </location>
</feature>
<dbReference type="SUPFAM" id="SSF50182">
    <property type="entry name" value="Sm-like ribonucleoproteins"/>
    <property type="match status" value="1"/>
</dbReference>
<feature type="domain" description="EF-hand" evidence="7">
    <location>
        <begin position="371"/>
        <end position="406"/>
    </location>
</feature>
<proteinExistence type="predicted"/>
<keyword evidence="3 6" id="KW-1133">Transmembrane helix</keyword>
<dbReference type="PROSITE" id="PS50222">
    <property type="entry name" value="EF_HAND_2"/>
    <property type="match status" value="1"/>
</dbReference>
<feature type="region of interest" description="Disordered" evidence="5">
    <location>
        <begin position="701"/>
        <end position="766"/>
    </location>
</feature>
<dbReference type="AlphaFoldDB" id="A0A2H3JPE1"/>
<dbReference type="InterPro" id="IPR058650">
    <property type="entry name" value="Msy1/2-like"/>
</dbReference>
<dbReference type="GO" id="GO:0006874">
    <property type="term" value="P:intracellular calcium ion homeostasis"/>
    <property type="evidence" value="ECO:0007669"/>
    <property type="project" value="TreeGrafter"/>
</dbReference>
<dbReference type="Proteomes" id="UP000218811">
    <property type="component" value="Unassembled WGS sequence"/>
</dbReference>
<feature type="transmembrane region" description="Helical" evidence="6">
    <location>
        <begin position="171"/>
        <end position="192"/>
    </location>
</feature>
<dbReference type="STRING" id="742152.A0A2H3JPE1"/>
<feature type="transmembrane region" description="Helical" evidence="6">
    <location>
        <begin position="212"/>
        <end position="232"/>
    </location>
</feature>
<evidence type="ECO:0000256" key="4">
    <source>
        <dbReference type="ARBA" id="ARBA00023136"/>
    </source>
</evidence>
<keyword evidence="9" id="KW-1185">Reference proteome</keyword>
<evidence type="ECO:0000256" key="6">
    <source>
        <dbReference type="SAM" id="Phobius"/>
    </source>
</evidence>
<feature type="compositionally biased region" description="Basic and acidic residues" evidence="5">
    <location>
        <begin position="22"/>
        <end position="31"/>
    </location>
</feature>
<dbReference type="OrthoDB" id="544685at2759"/>
<keyword evidence="2 6" id="KW-0812">Transmembrane</keyword>
<gene>
    <name evidence="8" type="ORF">WOLCODRAFT_104096</name>
</gene>
<evidence type="ECO:0000256" key="3">
    <source>
        <dbReference type="ARBA" id="ARBA00022989"/>
    </source>
</evidence>
<dbReference type="InterPro" id="IPR006685">
    <property type="entry name" value="MscS_channel_2nd"/>
</dbReference>
<dbReference type="PANTHER" id="PTHR31323:SF15">
    <property type="entry name" value="MECHANOSENSITIVE ION CHANNEL PROTEIN MSY1"/>
    <property type="match status" value="1"/>
</dbReference>
<dbReference type="InterPro" id="IPR023408">
    <property type="entry name" value="MscS_beta-dom_sf"/>
</dbReference>
<accession>A0A2H3JPE1</accession>
<dbReference type="GO" id="GO:0005509">
    <property type="term" value="F:calcium ion binding"/>
    <property type="evidence" value="ECO:0007669"/>
    <property type="project" value="InterPro"/>
</dbReference>
<dbReference type="Pfam" id="PF25886">
    <property type="entry name" value="Msy1"/>
    <property type="match status" value="1"/>
</dbReference>
<dbReference type="OMA" id="PQMSESF"/>
<dbReference type="EMBL" id="KB468146">
    <property type="protein sequence ID" value="PCH43751.1"/>
    <property type="molecule type" value="Genomic_DNA"/>
</dbReference>
<dbReference type="Pfam" id="PF00924">
    <property type="entry name" value="MS_channel_2nd"/>
    <property type="match status" value="1"/>
</dbReference>
<dbReference type="Gene3D" id="1.10.238.10">
    <property type="entry name" value="EF-hand"/>
    <property type="match status" value="1"/>
</dbReference>
<evidence type="ECO:0000313" key="9">
    <source>
        <dbReference type="Proteomes" id="UP000218811"/>
    </source>
</evidence>
<dbReference type="GO" id="GO:0016020">
    <property type="term" value="C:membrane"/>
    <property type="evidence" value="ECO:0007669"/>
    <property type="project" value="UniProtKB-SubCell"/>
</dbReference>
<evidence type="ECO:0000256" key="5">
    <source>
        <dbReference type="SAM" id="MobiDB-lite"/>
    </source>
</evidence>
<dbReference type="PANTHER" id="PTHR31323">
    <property type="entry name" value="MECHANOSENSITIVE ION CHANNEL PROTEIN MSY2"/>
    <property type="match status" value="1"/>
</dbReference>
<sequence>MIPETKPRDFAPYDPENAQGHQRTESGDVRPNHSRNNSWDLLGGIRHSYSEFDPRRASQAHLVFAEGDIPQNTFSRVYNYLLNVSIVTRWTLFILPVLGLLWIPGILSFTAYPDTTIWGVRLVWWSVWLTVVWCGWWGAKAFSMILPHVARHTIGVVSIGARHYIEWLRPLQIYITLFSWSLIIWVSFQPLINTRRIPHITNTGASALSTAAKILFAIFECAIILLAEKVLIQWIATKFHQRSYAERVADQKFAVRVLVALYRHSSNIPWRSDTLHDGGADAQAARKPKKLLKKAIQGVRFAATTTTTVLGNVASEIAGSSVLQPNSPQAMVKTALESANKSRMLARRLFYSFAKPGASGLILQDIARIFPTFEEAEAAFSLFDKDGNGDATRDEIEIACMECHREQLSIEHSMRDLDSAVGRLDALLMSVYVFAAALIVAVALEAELLTLATTAGTFILGLSWLISTSLGEVLISIIFLFVKHPYDVGDRVNIDSLDYTVKEIRLLSTVFLDANSTSVQAPHSLLNTKFIRNIRRSPLMSETFTFDVAYGTTFEQIQHLRELMLAFVKSERRDYLPSFDVSIVDMPAQEKLTLTADIKYKSNWQQGALTATRRNKWISALKEAMAKAKVFGPAGDPDAIPAPERRTVVPWEKVDEEDHKKLADIAKDKESTSGKDSQMPAQNWNLTDQEAVIMDDTPEIFGENASTTSFSTGPSRPSSTEPHRRSRGVPPMTMPSAAVSTPSPLAATGHAEEIEMKPSTQRSVSS</sequence>
<dbReference type="InterPro" id="IPR011992">
    <property type="entry name" value="EF-hand-dom_pair"/>
</dbReference>
<evidence type="ECO:0000313" key="8">
    <source>
        <dbReference type="EMBL" id="PCH43751.1"/>
    </source>
</evidence>
<feature type="region of interest" description="Disordered" evidence="5">
    <location>
        <begin position="1"/>
        <end position="34"/>
    </location>
</feature>
<protein>
    <recommendedName>
        <fullName evidence="7">EF-hand domain-containing protein</fullName>
    </recommendedName>
</protein>
<feature type="transmembrane region" description="Helical" evidence="6">
    <location>
        <begin position="424"/>
        <end position="444"/>
    </location>
</feature>
<feature type="transmembrane region" description="Helical" evidence="6">
    <location>
        <begin position="80"/>
        <end position="103"/>
    </location>
</feature>
<dbReference type="SUPFAM" id="SSF47473">
    <property type="entry name" value="EF-hand"/>
    <property type="match status" value="1"/>
</dbReference>
<comment type="subcellular location">
    <subcellularLocation>
        <location evidence="1">Membrane</location>
    </subcellularLocation>
</comment>
<feature type="transmembrane region" description="Helical" evidence="6">
    <location>
        <begin position="123"/>
        <end position="150"/>
    </location>
</feature>
<name>A0A2H3JPE1_WOLCO</name>
<feature type="region of interest" description="Disordered" evidence="5">
    <location>
        <begin position="635"/>
        <end position="655"/>
    </location>
</feature>
<evidence type="ECO:0000256" key="2">
    <source>
        <dbReference type="ARBA" id="ARBA00022692"/>
    </source>
</evidence>
<dbReference type="InterPro" id="IPR002048">
    <property type="entry name" value="EF_hand_dom"/>
</dbReference>
<evidence type="ECO:0000256" key="1">
    <source>
        <dbReference type="ARBA" id="ARBA00004370"/>
    </source>
</evidence>
<keyword evidence="4 6" id="KW-0472">Membrane</keyword>
<dbReference type="GO" id="GO:0005262">
    <property type="term" value="F:calcium channel activity"/>
    <property type="evidence" value="ECO:0007669"/>
    <property type="project" value="TreeGrafter"/>
</dbReference>
<dbReference type="InterPro" id="IPR010920">
    <property type="entry name" value="LSM_dom_sf"/>
</dbReference>
<reference evidence="8 9" key="1">
    <citation type="journal article" date="2012" name="Science">
        <title>The Paleozoic origin of enzymatic lignin decomposition reconstructed from 31 fungal genomes.</title>
        <authorList>
            <person name="Floudas D."/>
            <person name="Binder M."/>
            <person name="Riley R."/>
            <person name="Barry K."/>
            <person name="Blanchette R.A."/>
            <person name="Henrissat B."/>
            <person name="Martinez A.T."/>
            <person name="Otillar R."/>
            <person name="Spatafora J.W."/>
            <person name="Yadav J.S."/>
            <person name="Aerts A."/>
            <person name="Benoit I."/>
            <person name="Boyd A."/>
            <person name="Carlson A."/>
            <person name="Copeland A."/>
            <person name="Coutinho P.M."/>
            <person name="de Vries R.P."/>
            <person name="Ferreira P."/>
            <person name="Findley K."/>
            <person name="Foster B."/>
            <person name="Gaskell J."/>
            <person name="Glotzer D."/>
            <person name="Gorecki P."/>
            <person name="Heitman J."/>
            <person name="Hesse C."/>
            <person name="Hori C."/>
            <person name="Igarashi K."/>
            <person name="Jurgens J.A."/>
            <person name="Kallen N."/>
            <person name="Kersten P."/>
            <person name="Kohler A."/>
            <person name="Kuees U."/>
            <person name="Kumar T.K.A."/>
            <person name="Kuo A."/>
            <person name="LaButti K."/>
            <person name="Larrondo L.F."/>
            <person name="Lindquist E."/>
            <person name="Ling A."/>
            <person name="Lombard V."/>
            <person name="Lucas S."/>
            <person name="Lundell T."/>
            <person name="Martin R."/>
            <person name="McLaughlin D.J."/>
            <person name="Morgenstern I."/>
            <person name="Morin E."/>
            <person name="Murat C."/>
            <person name="Nagy L.G."/>
            <person name="Nolan M."/>
            <person name="Ohm R.A."/>
            <person name="Patyshakuliyeva A."/>
            <person name="Rokas A."/>
            <person name="Ruiz-Duenas F.J."/>
            <person name="Sabat G."/>
            <person name="Salamov A."/>
            <person name="Samejima M."/>
            <person name="Schmutz J."/>
            <person name="Slot J.C."/>
            <person name="St John F."/>
            <person name="Stenlid J."/>
            <person name="Sun H."/>
            <person name="Sun S."/>
            <person name="Syed K."/>
            <person name="Tsang A."/>
            <person name="Wiebenga A."/>
            <person name="Young D."/>
            <person name="Pisabarro A."/>
            <person name="Eastwood D.C."/>
            <person name="Martin F."/>
            <person name="Cullen D."/>
            <person name="Grigoriev I.V."/>
            <person name="Hibbett D.S."/>
        </authorList>
    </citation>
    <scope>NUCLEOTIDE SEQUENCE [LARGE SCALE GENOMIC DNA]</scope>
    <source>
        <strain evidence="8 9">MD-104</strain>
    </source>
</reference>